<name>A0A4Z0A3Q1_9AGAM</name>
<evidence type="ECO:0000313" key="2">
    <source>
        <dbReference type="Proteomes" id="UP000298061"/>
    </source>
</evidence>
<accession>A0A4Z0A3Q1</accession>
<comment type="caution">
    <text evidence="1">The sequence shown here is derived from an EMBL/GenBank/DDBJ whole genome shotgun (WGS) entry which is preliminary data.</text>
</comment>
<dbReference type="EMBL" id="SFCI01000266">
    <property type="protein sequence ID" value="TFY80963.1"/>
    <property type="molecule type" value="Genomic_DNA"/>
</dbReference>
<proteinExistence type="predicted"/>
<dbReference type="AlphaFoldDB" id="A0A4Z0A3Q1"/>
<protein>
    <recommendedName>
        <fullName evidence="3">F-box domain-containing protein</fullName>
    </recommendedName>
</protein>
<dbReference type="OrthoDB" id="2858653at2759"/>
<gene>
    <name evidence="1" type="ORF">EWM64_g3050</name>
</gene>
<evidence type="ECO:0000313" key="1">
    <source>
        <dbReference type="EMBL" id="TFY80963.1"/>
    </source>
</evidence>
<keyword evidence="2" id="KW-1185">Reference proteome</keyword>
<organism evidence="1 2">
    <name type="scientific">Hericium alpestre</name>
    <dbReference type="NCBI Taxonomy" id="135208"/>
    <lineage>
        <taxon>Eukaryota</taxon>
        <taxon>Fungi</taxon>
        <taxon>Dikarya</taxon>
        <taxon>Basidiomycota</taxon>
        <taxon>Agaricomycotina</taxon>
        <taxon>Agaricomycetes</taxon>
        <taxon>Russulales</taxon>
        <taxon>Hericiaceae</taxon>
        <taxon>Hericium</taxon>
    </lineage>
</organism>
<sequence>MVRLPPELWHAVAGNVDSKKDLLRLRAVNNTLHTFATPWAFQKLRLSDWPRDLRFAQQFFGTSLIAPAVRELIYDVRDNNTEYPDSDVDEDGDIEMTGPVPRLRPLKYQPCSEDYDSEVIRSELHKAFCFIQDLTALSKLEFKFSPGCDLPEDYPECADIHLEPQFSGTYDSRAEGYVEQWVILNTILDRPVPSHLDTLILDNVAPLHTALYTRPEFASLIGRLKNLRISTYDEVDDPRFRVFWTHTMQNIVFGSLGDSLTSLSLSYRTLPLEGHRMHFQGLRLPNLASLSLEHFIVDSYTQVGDFIIRHKHGLRHLELTRCLEGNWFLELSIDMVSWTTGEETYVHYVEPVDGRFVLLDTQADDFPEQQDDFTALAELEALVASKAAASDST</sequence>
<dbReference type="Proteomes" id="UP000298061">
    <property type="component" value="Unassembled WGS sequence"/>
</dbReference>
<reference evidence="1 2" key="1">
    <citation type="submission" date="2019-02" db="EMBL/GenBank/DDBJ databases">
        <title>Genome sequencing of the rare red list fungi Hericium alpestre (H. flagellum).</title>
        <authorList>
            <person name="Buettner E."/>
            <person name="Kellner H."/>
        </authorList>
    </citation>
    <scope>NUCLEOTIDE SEQUENCE [LARGE SCALE GENOMIC DNA]</scope>
    <source>
        <strain evidence="1 2">DSM 108284</strain>
    </source>
</reference>
<evidence type="ECO:0008006" key="3">
    <source>
        <dbReference type="Google" id="ProtNLM"/>
    </source>
</evidence>